<name>A0A6J6UBF0_9ZZZZ</name>
<feature type="domain" description="Cell division protein FtsQ/DivIB C-terminal" evidence="1">
    <location>
        <begin position="105"/>
        <end position="209"/>
    </location>
</feature>
<gene>
    <name evidence="2" type="ORF">UFOPK2842_00720</name>
</gene>
<dbReference type="AlphaFoldDB" id="A0A6J6UBF0"/>
<dbReference type="Pfam" id="PF03799">
    <property type="entry name" value="FtsQ_DivIB_C"/>
    <property type="match status" value="1"/>
</dbReference>
<evidence type="ECO:0000259" key="1">
    <source>
        <dbReference type="Pfam" id="PF03799"/>
    </source>
</evidence>
<evidence type="ECO:0000313" key="2">
    <source>
        <dbReference type="EMBL" id="CAB4756906.1"/>
    </source>
</evidence>
<dbReference type="GO" id="GO:0051301">
    <property type="term" value="P:cell division"/>
    <property type="evidence" value="ECO:0007669"/>
    <property type="project" value="UniProtKB-KW"/>
</dbReference>
<reference evidence="2" key="1">
    <citation type="submission" date="2020-05" db="EMBL/GenBank/DDBJ databases">
        <authorList>
            <person name="Chiriac C."/>
            <person name="Salcher M."/>
            <person name="Ghai R."/>
            <person name="Kavagutti S V."/>
        </authorList>
    </citation>
    <scope>NUCLEOTIDE SEQUENCE</scope>
</reference>
<protein>
    <submittedName>
        <fullName evidence="2">Unannotated protein</fullName>
    </submittedName>
</protein>
<organism evidence="2">
    <name type="scientific">freshwater metagenome</name>
    <dbReference type="NCBI Taxonomy" id="449393"/>
    <lineage>
        <taxon>unclassified sequences</taxon>
        <taxon>metagenomes</taxon>
        <taxon>ecological metagenomes</taxon>
    </lineage>
</organism>
<dbReference type="EMBL" id="CAEZZI010000061">
    <property type="protein sequence ID" value="CAB4756906.1"/>
    <property type="molecule type" value="Genomic_DNA"/>
</dbReference>
<proteinExistence type="predicted"/>
<accession>A0A6J6UBF0</accession>
<dbReference type="InterPro" id="IPR005548">
    <property type="entry name" value="Cell_div_FtsQ/DivIB_C"/>
</dbReference>
<sequence length="218" mass="23574">MPRIIKILIASILIAGLTYLLGWSPVFTTKKVQYIGITDATQISAVEKEIGNLVGIKLARIEPRQIANAIKDISWVAQADVSRNWLKNSVVISVNPRIPIGAFGSRYIDSTGVIFEPVGIRVDVPVVIAPNSEVGLAAAELFAALPQDFRQGVVSLTARNDGDFSMAIQGVEKVLTLRFGSADEIEVKIKVFKALMALEENKNISTIDVSAPHAPIVK</sequence>